<evidence type="ECO:0008006" key="3">
    <source>
        <dbReference type="Google" id="ProtNLM"/>
    </source>
</evidence>
<dbReference type="InterPro" id="IPR029060">
    <property type="entry name" value="PIN-like_dom_sf"/>
</dbReference>
<accession>A0A1I7JHA0</accession>
<reference evidence="2" key="1">
    <citation type="submission" date="2016-10" db="EMBL/GenBank/DDBJ databases">
        <authorList>
            <person name="Varghese N."/>
        </authorList>
    </citation>
    <scope>NUCLEOTIDE SEQUENCE [LARGE SCALE GENOMIC DNA]</scope>
    <source>
        <strain evidence="2">DSM 17980</strain>
    </source>
</reference>
<dbReference type="STRING" id="392015.SAMN05421543_11025"/>
<proteinExistence type="predicted"/>
<dbReference type="InterPro" id="IPR016541">
    <property type="entry name" value="UCP008505"/>
</dbReference>
<name>A0A1I7JHA0_9BACL</name>
<dbReference type="Proteomes" id="UP000183508">
    <property type="component" value="Unassembled WGS sequence"/>
</dbReference>
<gene>
    <name evidence="1" type="ORF">SAMN05421543_11025</name>
</gene>
<sequence>MTTHTREYVVDANVLITAYQNYYAHDLLPRFWDVLPNESRVCSIDRVLRELRRGNDWLSSWAQQHRDWFLSTDEISVLERYRDVVNWVASVSRYKEENKMAFYEGADPWLVAYASVHHLTVVTLERPEPNSRKVKVPDVCNQFGVPVVNTFRMLRSLGIVF</sequence>
<dbReference type="EMBL" id="FPBV01000010">
    <property type="protein sequence ID" value="SFU84563.1"/>
    <property type="molecule type" value="Genomic_DNA"/>
</dbReference>
<evidence type="ECO:0000313" key="2">
    <source>
        <dbReference type="Proteomes" id="UP000183508"/>
    </source>
</evidence>
<dbReference type="Pfam" id="PF14367">
    <property type="entry name" value="DUF4411"/>
    <property type="match status" value="1"/>
</dbReference>
<dbReference type="SUPFAM" id="SSF88723">
    <property type="entry name" value="PIN domain-like"/>
    <property type="match status" value="1"/>
</dbReference>
<keyword evidence="2" id="KW-1185">Reference proteome</keyword>
<evidence type="ECO:0000313" key="1">
    <source>
        <dbReference type="EMBL" id="SFU84563.1"/>
    </source>
</evidence>
<dbReference type="Gene3D" id="3.40.50.1010">
    <property type="entry name" value="5'-nuclease"/>
    <property type="match status" value="1"/>
</dbReference>
<dbReference type="PIRSF" id="PIRSF008505">
    <property type="entry name" value="UCP008505"/>
    <property type="match status" value="1"/>
</dbReference>
<dbReference type="AlphaFoldDB" id="A0A1I7JHA0"/>
<protein>
    <recommendedName>
        <fullName evidence="3">PIN domain-containing protein</fullName>
    </recommendedName>
</protein>
<organism evidence="1 2">
    <name type="scientific">Alicyclobacillus macrosporangiidus</name>
    <dbReference type="NCBI Taxonomy" id="392015"/>
    <lineage>
        <taxon>Bacteria</taxon>
        <taxon>Bacillati</taxon>
        <taxon>Bacillota</taxon>
        <taxon>Bacilli</taxon>
        <taxon>Bacillales</taxon>
        <taxon>Alicyclobacillaceae</taxon>
        <taxon>Alicyclobacillus</taxon>
    </lineage>
</organism>